<dbReference type="EMBL" id="LHPM01000014">
    <property type="protein sequence ID" value="OAL65112.1"/>
    <property type="molecule type" value="Genomic_DNA"/>
</dbReference>
<dbReference type="VEuPathDB" id="FungiDB:TERG_06711"/>
<proteinExistence type="predicted"/>
<comment type="caution">
    <text evidence="2">The sequence shown here is derived from an EMBL/GenBank/DDBJ whole genome shotgun (WGS) entry which is preliminary data.</text>
</comment>
<evidence type="ECO:0000313" key="2">
    <source>
        <dbReference type="EMBL" id="OAL65112.1"/>
    </source>
</evidence>
<reference evidence="2 3" key="1">
    <citation type="submission" date="2016-05" db="EMBL/GenBank/DDBJ databases">
        <title>Genome sequencing of Trichophyton rubrum CMCC(F)T1i isolated from hair.</title>
        <authorList>
            <person name="Zhan P."/>
            <person name="Tao Y."/>
            <person name="Liu W."/>
        </authorList>
    </citation>
    <scope>NUCLEOTIDE SEQUENCE [LARGE SCALE GENOMIC DNA]</scope>
    <source>
        <strain evidence="3">CMCC(F)T1i</strain>
    </source>
</reference>
<feature type="region of interest" description="Disordered" evidence="1">
    <location>
        <begin position="1"/>
        <end position="31"/>
    </location>
</feature>
<dbReference type="AlphaFoldDB" id="A0A178EYA5"/>
<feature type="compositionally biased region" description="Basic and acidic residues" evidence="1">
    <location>
        <begin position="12"/>
        <end position="22"/>
    </location>
</feature>
<accession>A0A178EYA5</accession>
<organism evidence="2 3">
    <name type="scientific">Trichophyton rubrum</name>
    <name type="common">Athlete's foot fungus</name>
    <name type="synonym">Epidermophyton rubrum</name>
    <dbReference type="NCBI Taxonomy" id="5551"/>
    <lineage>
        <taxon>Eukaryota</taxon>
        <taxon>Fungi</taxon>
        <taxon>Dikarya</taxon>
        <taxon>Ascomycota</taxon>
        <taxon>Pezizomycotina</taxon>
        <taxon>Eurotiomycetes</taxon>
        <taxon>Eurotiomycetidae</taxon>
        <taxon>Onygenales</taxon>
        <taxon>Arthrodermataceae</taxon>
        <taxon>Trichophyton</taxon>
    </lineage>
</organism>
<evidence type="ECO:0000256" key="1">
    <source>
        <dbReference type="SAM" id="MobiDB-lite"/>
    </source>
</evidence>
<dbReference type="Proteomes" id="UP000243015">
    <property type="component" value="Unassembled WGS sequence"/>
</dbReference>
<evidence type="ECO:0000313" key="3">
    <source>
        <dbReference type="Proteomes" id="UP000243015"/>
    </source>
</evidence>
<gene>
    <name evidence="2" type="ORF">A7C99_3594</name>
</gene>
<protein>
    <submittedName>
        <fullName evidence="2">Uncharacterized protein</fullName>
    </submittedName>
</protein>
<sequence length="1012" mass="113579">MRAEISFSSRTETGDDAERPTDRLLTSLPIKATDPSPEELLYVLSPPTPVLQHVKPATLTQTLCTAHQPGVSGIAHTVYPSPELPTLPAETKPPEVYPPSPKVLLLALHRIQAGTYTSAGDRGLLSSLTEKSAEKEKIISKLEANLNATCSVRIEYSLLVARYLHQIYPLLRTDVTRGSDLDKALLTVFDDDALAYLSKRGYSAGDVMAWAWVLATPDAYLAAMRYHRLTVEAAVPVFVLMFLLRRVDIDEPSFKLLLEQCRRLLNSMVQDDLSSTPKDPGPDTSSTPVQNVKGDSALAMTILVRLANLARNVAPRALINIAEMFTTSFARLTSTKDLDKLGPKKARRITELYSKFIQRLAGWCRVEPYHSAKLQQRAVFHILREMETYNPPLPVNKASYQAITQILLASKMTKAERQWDSFKAVSWPPWKEDRLGIDAEKTEGSKSKAMESMAHMQQAGYRFAEWDRAASVVAGWDTDGTPTIQKRTRLPDSSWQLSEENQSPSEPLVWAARIRATRTLREAWACYVSSQQQNICLTEQIIHEIVEKLIASERTRGQIKQLEQFGSQVSTFTPSDGGKEVHPEPTSPRDLIYVPSEPPSLPEFLQQTFSRDFPLPDKVLVLILRHTSSLKQGLDYINHSNLSKDQIYALFSPSSQQGKERLGVLSSIHDATFSAVIRFLCRCASHSTVNRIADRIEALNAMFPIILPRYSDLEPNQGRALAHAVFLMEQRRPRYMSAWHNLLKAVAIGSRPFHNFHRLGLAPGVNRVFAWEETLRLVEYMKANSIALDLRCIQLMCNGFAGLLQTLHLHPNAVKAGGRAMSHILSLGPSHATLDRPLTTQTPDEMVEHGLSQLRCQINRFLPLHRGQQPTRVPSVDNATLSNGVVMPSPSILHSLIRAFGRGRDRQTIVAILRVLQAEAHELRRVTNERRGGRRMLRRAIVACRAFLENDLAGSRDDSGGYPQAHWQTHPLTQEAQRLVDGTEAMAPWPSDEEVDAYIQHEMLYNYHHDEE</sequence>
<feature type="region of interest" description="Disordered" evidence="1">
    <location>
        <begin position="271"/>
        <end position="290"/>
    </location>
</feature>
<name>A0A178EYA5_TRIRU</name>
<feature type="compositionally biased region" description="Polar residues" evidence="1">
    <location>
        <begin position="1"/>
        <end position="11"/>
    </location>
</feature>